<dbReference type="AlphaFoldDB" id="A0AAJ6VYG6"/>
<name>A0AAJ6VYG6_9ACAR</name>
<accession>A0AAJ6VYG6</accession>
<feature type="signal peptide" evidence="1">
    <location>
        <begin position="1"/>
        <end position="18"/>
    </location>
</feature>
<dbReference type="RefSeq" id="XP_003744557.1">
    <property type="nucleotide sequence ID" value="XM_003744509.2"/>
</dbReference>
<protein>
    <submittedName>
        <fullName evidence="3">Uncharacterized protein LOC100908170</fullName>
    </submittedName>
</protein>
<evidence type="ECO:0000256" key="1">
    <source>
        <dbReference type="SAM" id="SignalP"/>
    </source>
</evidence>
<dbReference type="GeneID" id="100908170"/>
<evidence type="ECO:0000313" key="3">
    <source>
        <dbReference type="RefSeq" id="XP_003744557.1"/>
    </source>
</evidence>
<dbReference type="Proteomes" id="UP000694867">
    <property type="component" value="Unplaced"/>
</dbReference>
<sequence length="167" mass="18838">MRLIFALVSVFLVTPTRAALKDDWQNTCDDDEEYANVGLIEKWQNNVTGYALADSVLCYKQHFTISVAGDILEFSLPRIDEIEIGARFERVGNHYESTGKSASRLYFFNDNDNLDELYVLECGTDNLNVWYVLVGGNNADCTDTCAEDVERAGFEHNLQTCITGRSE</sequence>
<feature type="chain" id="PRO_5042496638" evidence="1">
    <location>
        <begin position="19"/>
        <end position="167"/>
    </location>
</feature>
<gene>
    <name evidence="3" type="primary">LOC100908170</name>
</gene>
<proteinExistence type="predicted"/>
<keyword evidence="1" id="KW-0732">Signal</keyword>
<dbReference type="KEGG" id="goe:100908170"/>
<reference evidence="3" key="1">
    <citation type="submission" date="2025-08" db="UniProtKB">
        <authorList>
            <consortium name="RefSeq"/>
        </authorList>
    </citation>
    <scope>IDENTIFICATION</scope>
</reference>
<keyword evidence="2" id="KW-1185">Reference proteome</keyword>
<evidence type="ECO:0000313" key="2">
    <source>
        <dbReference type="Proteomes" id="UP000694867"/>
    </source>
</evidence>
<organism evidence="2 3">
    <name type="scientific">Galendromus occidentalis</name>
    <name type="common">western predatory mite</name>
    <dbReference type="NCBI Taxonomy" id="34638"/>
    <lineage>
        <taxon>Eukaryota</taxon>
        <taxon>Metazoa</taxon>
        <taxon>Ecdysozoa</taxon>
        <taxon>Arthropoda</taxon>
        <taxon>Chelicerata</taxon>
        <taxon>Arachnida</taxon>
        <taxon>Acari</taxon>
        <taxon>Parasitiformes</taxon>
        <taxon>Mesostigmata</taxon>
        <taxon>Gamasina</taxon>
        <taxon>Phytoseioidea</taxon>
        <taxon>Phytoseiidae</taxon>
        <taxon>Typhlodrominae</taxon>
        <taxon>Galendromus</taxon>
    </lineage>
</organism>